<dbReference type="InterPro" id="IPR001650">
    <property type="entry name" value="Helicase_C-like"/>
</dbReference>
<dbReference type="SUPFAM" id="SSF52540">
    <property type="entry name" value="P-loop containing nucleoside triphosphate hydrolases"/>
    <property type="match status" value="2"/>
</dbReference>
<dbReference type="InterPro" id="IPR014001">
    <property type="entry name" value="Helicase_ATP-bd"/>
</dbReference>
<dbReference type="HOGENOM" id="CLU_000315_21_1_9"/>
<sequence>MKYSSIDNPLDILLQDINKKEEIKIEVYFNKLDYRDSISVEFKIGLKNKPSNKLNVIKDIKQFLIYYENKVPLKFSNDFTFDISKQKISNEDLSLIRYIYDLLDIEKRNIKMIKSYDKLINGKYIYPPKYLMREFFSIVKGSRIYFNDGFFSRPVDAEILETNPKLNISVLLLENTYKISLDEELPILINNRLDIMISGTTIYLPDKNFINRIKSYYIVFRGNREILIDKNEEGRILKELIPTILNLDLTLNLSNNIKEKVILASPEFKFYFDKKDDFYVLDLKVKYDKYEFNIFDNFTEKVIYRDTDKEKSVLSLMKSLGFDNINNRFYMTFGDDYIYNFFKYKIHNLQEVGEVFYSENFKGIKQLNSKSIIANIYPGKFNYFELKFDIKDIDEEEINKVLSAFRNKLKYYKLKNGEFLDIEDLQLKNFLRLIDSLDNNKIINNKIEFNKNKALYVNEYLNKYQMKFLKGKGYLRNIKSKFNNIDKLQYELPKNFNGYLRKYQYKGYCFLRTMEELGFGAILADEMGLGKTIQTIAFLSAKKNSNSLIVAPSSLIYNWKSEIEKFAPSLKVAIINGSKEQRNFILKDYKNYDILLTTYTLIKNDIEDYLKISFNYVILDEAQYIKNSNSQNSRYIKMINSDMRIALTGTPIENSTLELWSIFDFIMPGYLYDEDTFTVKYHRKLNESKEVLDELQRLINPFILRRYKKDVAIELPPKIEKIIKVELPNEQKRVYNIYSKKVLEIVEKKIKDDEFNNGKIEILSYITKLRQLVLDPTVILNDYIGENGKLEVLVELLHKSINEGHKILVFSQFTTVLKNIKERLKYESISYSYLDGTISSKKSEEIINEFNNEEKSVFLISLKAGGIGLNLQNADIVIHFDPWWNPAIEDQATDRSHRIGQKNVVEVIKLIANDTIEEKINLIQNKKKSLINSILNNDNLKENTILNLNEEDILDLFK</sequence>
<evidence type="ECO:0000256" key="1">
    <source>
        <dbReference type="ARBA" id="ARBA00022801"/>
    </source>
</evidence>
<evidence type="ECO:0000313" key="4">
    <source>
        <dbReference type="EMBL" id="EKY24015.1"/>
    </source>
</evidence>
<evidence type="ECO:0000313" key="5">
    <source>
        <dbReference type="Proteomes" id="UP000010420"/>
    </source>
</evidence>
<dbReference type="CDD" id="cd18012">
    <property type="entry name" value="DEXQc_arch_SWI2_SNF2"/>
    <property type="match status" value="1"/>
</dbReference>
<keyword evidence="5" id="KW-1185">Reference proteome</keyword>
<dbReference type="AlphaFoldDB" id="L1Q8H3"/>
<dbReference type="PATRIC" id="fig|545697.3.peg.2725"/>
<dbReference type="Gene3D" id="3.40.50.10810">
    <property type="entry name" value="Tandem AAA-ATPase domain"/>
    <property type="match status" value="1"/>
</dbReference>
<reference evidence="4 5" key="1">
    <citation type="submission" date="2012-05" db="EMBL/GenBank/DDBJ databases">
        <authorList>
            <person name="Weinstock G."/>
            <person name="Sodergren E."/>
            <person name="Lobos E.A."/>
            <person name="Fulton L."/>
            <person name="Fulton R."/>
            <person name="Courtney L."/>
            <person name="Fronick C."/>
            <person name="O'Laughlin M."/>
            <person name="Godfrey J."/>
            <person name="Wilson R.M."/>
            <person name="Miner T."/>
            <person name="Farmer C."/>
            <person name="Delehaunty K."/>
            <person name="Cordes M."/>
            <person name="Minx P."/>
            <person name="Tomlinson C."/>
            <person name="Chen J."/>
            <person name="Wollam A."/>
            <person name="Pepin K.H."/>
            <person name="Bhonagiri V."/>
            <person name="Zhang X."/>
            <person name="Suruliraj S."/>
            <person name="Warren W."/>
            <person name="Mitreva M."/>
            <person name="Mardis E.R."/>
            <person name="Wilson R.K."/>
        </authorList>
    </citation>
    <scope>NUCLEOTIDE SEQUENCE [LARGE SCALE GENOMIC DNA]</scope>
    <source>
        <strain evidence="4 5">DSM 1785</strain>
    </source>
</reference>
<dbReference type="SMART" id="SM00490">
    <property type="entry name" value="HELICc"/>
    <property type="match status" value="1"/>
</dbReference>
<accession>L1Q8H3</accession>
<dbReference type="Gene3D" id="3.40.50.300">
    <property type="entry name" value="P-loop containing nucleotide triphosphate hydrolases"/>
    <property type="match status" value="1"/>
</dbReference>
<dbReference type="InterPro" id="IPR038718">
    <property type="entry name" value="SNF2-like_sf"/>
</dbReference>
<dbReference type="PANTHER" id="PTHR10799">
    <property type="entry name" value="SNF2/RAD54 HELICASE FAMILY"/>
    <property type="match status" value="1"/>
</dbReference>
<evidence type="ECO:0000259" key="2">
    <source>
        <dbReference type="PROSITE" id="PS51192"/>
    </source>
</evidence>
<dbReference type="CDD" id="cd18793">
    <property type="entry name" value="SF2_C_SNF"/>
    <property type="match status" value="1"/>
</dbReference>
<proteinExistence type="predicted"/>
<name>L1Q8H3_9CLOT</name>
<dbReference type="eggNOG" id="COG0553">
    <property type="taxonomic scope" value="Bacteria"/>
</dbReference>
<dbReference type="PROSITE" id="PS51194">
    <property type="entry name" value="HELICASE_CTER"/>
    <property type="match status" value="1"/>
</dbReference>
<dbReference type="OrthoDB" id="9760715at2"/>
<dbReference type="Pfam" id="PF00176">
    <property type="entry name" value="SNF2-rel_dom"/>
    <property type="match status" value="1"/>
</dbReference>
<dbReference type="EMBL" id="AMEZ01000091">
    <property type="protein sequence ID" value="EKY24015.1"/>
    <property type="molecule type" value="Genomic_DNA"/>
</dbReference>
<keyword evidence="1" id="KW-0378">Hydrolase</keyword>
<dbReference type="SMART" id="SM00487">
    <property type="entry name" value="DEXDc"/>
    <property type="match status" value="1"/>
</dbReference>
<dbReference type="Pfam" id="PF08455">
    <property type="entry name" value="SNF2_assoc"/>
    <property type="match status" value="1"/>
</dbReference>
<dbReference type="STRING" id="545697.HMPREF0216_02774"/>
<evidence type="ECO:0000259" key="3">
    <source>
        <dbReference type="PROSITE" id="PS51194"/>
    </source>
</evidence>
<dbReference type="InterPro" id="IPR000330">
    <property type="entry name" value="SNF2_N"/>
</dbReference>
<feature type="domain" description="Helicase ATP-binding" evidence="2">
    <location>
        <begin position="512"/>
        <end position="669"/>
    </location>
</feature>
<dbReference type="GO" id="GO:0005524">
    <property type="term" value="F:ATP binding"/>
    <property type="evidence" value="ECO:0007669"/>
    <property type="project" value="InterPro"/>
</dbReference>
<dbReference type="Pfam" id="PF00271">
    <property type="entry name" value="Helicase_C"/>
    <property type="match status" value="1"/>
</dbReference>
<comment type="caution">
    <text evidence="4">The sequence shown here is derived from an EMBL/GenBank/DDBJ whole genome shotgun (WGS) entry which is preliminary data.</text>
</comment>
<protein>
    <submittedName>
        <fullName evidence="4">Protein, SNF2 family</fullName>
    </submittedName>
</protein>
<organism evidence="4 5">
    <name type="scientific">Clostridium celatum DSM 1785</name>
    <dbReference type="NCBI Taxonomy" id="545697"/>
    <lineage>
        <taxon>Bacteria</taxon>
        <taxon>Bacillati</taxon>
        <taxon>Bacillota</taxon>
        <taxon>Clostridia</taxon>
        <taxon>Eubacteriales</taxon>
        <taxon>Clostridiaceae</taxon>
        <taxon>Clostridium</taxon>
    </lineage>
</organism>
<dbReference type="InterPro" id="IPR013663">
    <property type="entry name" value="Helicase_SWF/SNF/SWI_bac"/>
</dbReference>
<dbReference type="InterPro" id="IPR049730">
    <property type="entry name" value="SNF2/RAD54-like_C"/>
</dbReference>
<dbReference type="RefSeq" id="WP_005214914.1">
    <property type="nucleotide sequence ID" value="NZ_KB291681.1"/>
</dbReference>
<dbReference type="GO" id="GO:0016787">
    <property type="term" value="F:hydrolase activity"/>
    <property type="evidence" value="ECO:0007669"/>
    <property type="project" value="UniProtKB-KW"/>
</dbReference>
<gene>
    <name evidence="4" type="ORF">HMPREF0216_02774</name>
</gene>
<dbReference type="PROSITE" id="PS51192">
    <property type="entry name" value="HELICASE_ATP_BIND_1"/>
    <property type="match status" value="1"/>
</dbReference>
<dbReference type="Proteomes" id="UP000010420">
    <property type="component" value="Unassembled WGS sequence"/>
</dbReference>
<dbReference type="eggNOG" id="COG4715">
    <property type="taxonomic scope" value="Bacteria"/>
</dbReference>
<dbReference type="InterPro" id="IPR027417">
    <property type="entry name" value="P-loop_NTPase"/>
</dbReference>
<feature type="domain" description="Helicase C-terminal" evidence="3">
    <location>
        <begin position="789"/>
        <end position="952"/>
    </location>
</feature>